<dbReference type="PROSITE" id="PS51819">
    <property type="entry name" value="VOC"/>
    <property type="match status" value="1"/>
</dbReference>
<dbReference type="InterPro" id="IPR029068">
    <property type="entry name" value="Glyas_Bleomycin-R_OHBP_Dase"/>
</dbReference>
<protein>
    <recommendedName>
        <fullName evidence="1">VOC domain-containing protein</fullName>
    </recommendedName>
</protein>
<evidence type="ECO:0000259" key="1">
    <source>
        <dbReference type="PROSITE" id="PS51819"/>
    </source>
</evidence>
<dbReference type="PANTHER" id="PTHR35006:SF2">
    <property type="entry name" value="GLYOXALASE FAMILY PROTEIN (AFU_ORTHOLOGUE AFUA_5G14830)"/>
    <property type="match status" value="1"/>
</dbReference>
<reference evidence="3" key="1">
    <citation type="journal article" date="2019" name="bioRxiv">
        <title>Genomics, evolutionary history and diagnostics of the Alternaria alternata species group including apple and Asian pear pathotypes.</title>
        <authorList>
            <person name="Armitage A.D."/>
            <person name="Cockerton H.M."/>
            <person name="Sreenivasaprasad S."/>
            <person name="Woodhall J.W."/>
            <person name="Lane C.R."/>
            <person name="Harrison R.J."/>
            <person name="Clarkson J.P."/>
        </authorList>
    </citation>
    <scope>NUCLEOTIDE SEQUENCE [LARGE SCALE GENOMIC DNA]</scope>
    <source>
        <strain evidence="3">RGR 97.0016</strain>
    </source>
</reference>
<dbReference type="Gene3D" id="3.10.180.10">
    <property type="entry name" value="2,3-Dihydroxybiphenyl 1,2-Dioxygenase, domain 1"/>
    <property type="match status" value="1"/>
</dbReference>
<dbReference type="OrthoDB" id="48036at2759"/>
<evidence type="ECO:0000313" key="2">
    <source>
        <dbReference type="EMBL" id="RYO61936.1"/>
    </source>
</evidence>
<gene>
    <name evidence="2" type="ORF">AA0113_g6392</name>
</gene>
<dbReference type="InterPro" id="IPR037523">
    <property type="entry name" value="VOC_core"/>
</dbReference>
<keyword evidence="3" id="KW-1185">Reference proteome</keyword>
<organism evidence="2 3">
    <name type="scientific">Alternaria arborescens</name>
    <dbReference type="NCBI Taxonomy" id="156630"/>
    <lineage>
        <taxon>Eukaryota</taxon>
        <taxon>Fungi</taxon>
        <taxon>Dikarya</taxon>
        <taxon>Ascomycota</taxon>
        <taxon>Pezizomycotina</taxon>
        <taxon>Dothideomycetes</taxon>
        <taxon>Pleosporomycetidae</taxon>
        <taxon>Pleosporales</taxon>
        <taxon>Pleosporineae</taxon>
        <taxon>Pleosporaceae</taxon>
        <taxon>Alternaria</taxon>
        <taxon>Alternaria sect. Alternaria</taxon>
    </lineage>
</organism>
<dbReference type="EMBL" id="PEJP01000023">
    <property type="protein sequence ID" value="RYO61936.1"/>
    <property type="molecule type" value="Genomic_DNA"/>
</dbReference>
<dbReference type="CDD" id="cd07262">
    <property type="entry name" value="VOC_like"/>
    <property type="match status" value="1"/>
</dbReference>
<proteinExistence type="predicted"/>
<dbReference type="Proteomes" id="UP000293823">
    <property type="component" value="Unassembled WGS sequence"/>
</dbReference>
<evidence type="ECO:0000313" key="3">
    <source>
        <dbReference type="Proteomes" id="UP000293823"/>
    </source>
</evidence>
<dbReference type="SUPFAM" id="SSF54593">
    <property type="entry name" value="Glyoxalase/Bleomycin resistance protein/Dihydroxybiphenyl dioxygenase"/>
    <property type="match status" value="1"/>
</dbReference>
<dbReference type="AlphaFoldDB" id="A0A4Q4RY76"/>
<sequence length="380" mass="42054">MLDHIGITVPTSRFEEVTAWYLTALAPLGYSKHKEFHNHSVGLGPDRSNIVFFITAKEDAEVAATHVAFRCTDRKTVERFHEEAVKAGGKDNGKPGWRHQYHAKYYAAFVMDPVGMPMMPTSDRLQVLLDSAREANKIERNRVSLETFLAGLHEEDKSLDEVQLKQTQATCDLRDAPAPFRCQYAHRPLLQTLINPGTASLVSQATQTSTLAASCAVQTDAATISLWDLLPKARKEAYDRGFHAGKDYGYVQGIKEGRSTGITEDLAVAFEQGQAEGLKMGLVQGKEVGTQHGIEIGKKVDFADGFAQGLGQANEEIKKSGDRCTQRHMLQMEMTREKIVVKLPPTLATTISRKKDSEKTKAERNGVDPFASLLCLVHKK</sequence>
<feature type="domain" description="VOC" evidence="1">
    <location>
        <begin position="1"/>
        <end position="123"/>
    </location>
</feature>
<name>A0A4Q4RY76_9PLEO</name>
<accession>A0A4Q4RY76</accession>
<dbReference type="PANTHER" id="PTHR35006">
    <property type="entry name" value="GLYOXALASE FAMILY PROTEIN (AFU_ORTHOLOGUE AFUA_5G14830)"/>
    <property type="match status" value="1"/>
</dbReference>
<comment type="caution">
    <text evidence="2">The sequence shown here is derived from an EMBL/GenBank/DDBJ whole genome shotgun (WGS) entry which is preliminary data.</text>
</comment>